<comment type="similarity">
    <text evidence="1 9 10">Belongs to the peptidase S8 family.</text>
</comment>
<dbReference type="Gene3D" id="3.50.30.30">
    <property type="match status" value="1"/>
</dbReference>
<dbReference type="CDD" id="cd07474">
    <property type="entry name" value="Peptidases_S8_subtilisin_Vpr-like"/>
    <property type="match status" value="1"/>
</dbReference>
<reference evidence="16" key="1">
    <citation type="submission" date="2024-07" db="EMBL/GenBank/DDBJ databases">
        <title>Identification and characteristics of an arsenic-resistant bacterial isolate, which belongs to a novel species.</title>
        <authorList>
            <person name="Juszczyk A."/>
            <person name="Kowalczyk A."/>
            <person name="Was K."/>
            <person name="Kosowicz W."/>
            <person name="Budzyn A."/>
            <person name="Latowski D."/>
        </authorList>
    </citation>
    <scope>NUCLEOTIDE SEQUENCE</scope>
    <source>
        <strain evidence="16">As8PL</strain>
    </source>
</reference>
<keyword evidence="6 9" id="KW-0378">Hydrolase</keyword>
<dbReference type="PROSITE" id="PS00137">
    <property type="entry name" value="SUBTILASE_HIS"/>
    <property type="match status" value="1"/>
</dbReference>
<keyword evidence="4 9" id="KW-0645">Protease</keyword>
<feature type="chain" id="PRO_5044200325" evidence="12">
    <location>
        <begin position="28"/>
        <end position="804"/>
    </location>
</feature>
<evidence type="ECO:0000256" key="6">
    <source>
        <dbReference type="ARBA" id="ARBA00022801"/>
    </source>
</evidence>
<dbReference type="GO" id="GO:0004252">
    <property type="term" value="F:serine-type endopeptidase activity"/>
    <property type="evidence" value="ECO:0007669"/>
    <property type="project" value="UniProtKB-UniRule"/>
</dbReference>
<dbReference type="SUPFAM" id="SSF52025">
    <property type="entry name" value="PA domain"/>
    <property type="match status" value="1"/>
</dbReference>
<keyword evidence="2" id="KW-0134">Cell wall</keyword>
<name>A0AB39BWV7_9BACI</name>
<feature type="domain" description="Peptidase S8/S53" evidence="13">
    <location>
        <begin position="174"/>
        <end position="584"/>
    </location>
</feature>
<dbReference type="Pfam" id="PF02225">
    <property type="entry name" value="PA"/>
    <property type="match status" value="1"/>
</dbReference>
<keyword evidence="7 9" id="KW-0720">Serine protease</keyword>
<dbReference type="InterPro" id="IPR000209">
    <property type="entry name" value="Peptidase_S8/S53_dom"/>
</dbReference>
<dbReference type="Pfam" id="PF00082">
    <property type="entry name" value="Peptidase_S8"/>
    <property type="match status" value="1"/>
</dbReference>
<dbReference type="PANTHER" id="PTHR43806">
    <property type="entry name" value="PEPTIDASE S8"/>
    <property type="match status" value="1"/>
</dbReference>
<protein>
    <submittedName>
        <fullName evidence="16">S8 family serine peptidase</fullName>
    </submittedName>
</protein>
<dbReference type="InterPro" id="IPR036852">
    <property type="entry name" value="Peptidase_S8/S53_dom_sf"/>
</dbReference>
<evidence type="ECO:0000256" key="5">
    <source>
        <dbReference type="ARBA" id="ARBA00022729"/>
    </source>
</evidence>
<dbReference type="SUPFAM" id="SSF52743">
    <property type="entry name" value="Subtilisin-like"/>
    <property type="match status" value="1"/>
</dbReference>
<dbReference type="InterPro" id="IPR050131">
    <property type="entry name" value="Peptidase_S8_subtilisin-like"/>
</dbReference>
<evidence type="ECO:0000256" key="10">
    <source>
        <dbReference type="RuleBase" id="RU003355"/>
    </source>
</evidence>
<feature type="domain" description="Inhibitor I9" evidence="15">
    <location>
        <begin position="52"/>
        <end position="137"/>
    </location>
</feature>
<keyword evidence="5 12" id="KW-0732">Signal</keyword>
<evidence type="ECO:0000259" key="14">
    <source>
        <dbReference type="Pfam" id="PF02225"/>
    </source>
</evidence>
<dbReference type="InterPro" id="IPR015500">
    <property type="entry name" value="Peptidase_S8_subtilisin-rel"/>
</dbReference>
<dbReference type="InterPro" id="IPR010259">
    <property type="entry name" value="S8pro/Inhibitor_I9"/>
</dbReference>
<evidence type="ECO:0000256" key="4">
    <source>
        <dbReference type="ARBA" id="ARBA00022670"/>
    </source>
</evidence>
<dbReference type="EMBL" id="CP162551">
    <property type="protein sequence ID" value="XDI38411.1"/>
    <property type="molecule type" value="Genomic_DNA"/>
</dbReference>
<dbReference type="InterPro" id="IPR046450">
    <property type="entry name" value="PA_dom_sf"/>
</dbReference>
<dbReference type="PRINTS" id="PR00723">
    <property type="entry name" value="SUBTILISIN"/>
</dbReference>
<dbReference type="InterPro" id="IPR003137">
    <property type="entry name" value="PA_domain"/>
</dbReference>
<feature type="active site" description="Charge relay system" evidence="8 9">
    <location>
        <position position="227"/>
    </location>
</feature>
<evidence type="ECO:0000256" key="1">
    <source>
        <dbReference type="ARBA" id="ARBA00011073"/>
    </source>
</evidence>
<dbReference type="CDD" id="cd02133">
    <property type="entry name" value="PA_C5a_like"/>
    <property type="match status" value="1"/>
</dbReference>
<feature type="domain" description="PA" evidence="14">
    <location>
        <begin position="388"/>
        <end position="459"/>
    </location>
</feature>
<dbReference type="InterPro" id="IPR034213">
    <property type="entry name" value="S8_Vpr-like"/>
</dbReference>
<evidence type="ECO:0000256" key="7">
    <source>
        <dbReference type="ARBA" id="ARBA00022825"/>
    </source>
</evidence>
<sequence>MKRTFQTFVIYTLVLALALTSFGTASFANNQGDLSLAEIRGEIDTKSSAPTTVIVELEEESIVEAKHKGKNQSKQNLKAKRDQVKNNVLKETSSSKIGQEYEYIFSGFAVELKGNEIPNLLTIPGVKAIYPDVEYTTTTIDEGLMIEEDAYSPSMFDSAPHIGSNDAWEAGFTGEGVTVAVIDTGVDYTHPDLAHAFGDYKGWDFVDNNNDPQETPPGDPRGRQTNHGTHVAGTVAANGLIKGVAPDATLLGYRVLGPGGSGTTENVVAGIERAVQDGADVMNLSLGNTLNSPDWATSIALDWAMAEGVVAVTSNGNSGPNNWTVGSPGTSREAISVGATRLPYEVFSADISTDSDKTFESAKVMGFSTTEELLALDGEELEFVYAGLGAASDFEDKDLTGKVALMVRGEYAFVDKAANAKAAGAVGAIIFNHLDGEMPDVPGMAIPTVKLTNADGQLLLDDLKDGNDQVSFSIKFDKVVDETVADFSSRGPVMDTWMIKPDVSAPGVNITSTVPTHQADNPHGYAALQGTSMAAPHVAGAAALILEANPKWGVDAVKASLMNTAENLYDANGNRYPHNTQGAGSIRVLDAIQTNTLITPGSHSFGVFNLDGELQSERQHFTINNLSNERKAYSFDVQFDKGAEAIKVNTSNNLRVQPGRTQKVNFNVEVDASKLAPGYYPGTIIVSEGSNSFEVPTILFVQEPDYPRITSLGYNQNPATGNLVGSAYVPGGAEELDFWVFTETLQSPVGSVFVDTNIGAGYYDFTYDLTINGETLAPGKYRLVAFSTKAGKTDYSYGDIFTVQ</sequence>
<dbReference type="GO" id="GO:0006508">
    <property type="term" value="P:proteolysis"/>
    <property type="evidence" value="ECO:0007669"/>
    <property type="project" value="UniProtKB-KW"/>
</dbReference>
<dbReference type="PROSITE" id="PS00138">
    <property type="entry name" value="SUBTILASE_SER"/>
    <property type="match status" value="1"/>
</dbReference>
<dbReference type="InterPro" id="IPR023828">
    <property type="entry name" value="Peptidase_S8_Ser-AS"/>
</dbReference>
<organism evidence="16">
    <name type="scientific">Alkalihalophilus sp. As8PL</name>
    <dbReference type="NCBI Taxonomy" id="3237103"/>
    <lineage>
        <taxon>Bacteria</taxon>
        <taxon>Bacillati</taxon>
        <taxon>Bacillota</taxon>
        <taxon>Bacilli</taxon>
        <taxon>Bacillales</taxon>
        <taxon>Bacillaceae</taxon>
        <taxon>Alkalihalophilus</taxon>
    </lineage>
</organism>
<dbReference type="Gene3D" id="3.40.50.200">
    <property type="entry name" value="Peptidase S8/S53 domain"/>
    <property type="match status" value="1"/>
</dbReference>
<feature type="active site" description="Charge relay system" evidence="8 9">
    <location>
        <position position="532"/>
    </location>
</feature>
<evidence type="ECO:0000259" key="13">
    <source>
        <dbReference type="Pfam" id="PF00082"/>
    </source>
</evidence>
<evidence type="ECO:0000313" key="16">
    <source>
        <dbReference type="EMBL" id="XDI38411.1"/>
    </source>
</evidence>
<dbReference type="RefSeq" id="WP_368505697.1">
    <property type="nucleotide sequence ID" value="NZ_CP162551.1"/>
</dbReference>
<gene>
    <name evidence="16" type="ORF">AB3N04_08920</name>
</gene>
<keyword evidence="3" id="KW-0964">Secreted</keyword>
<feature type="active site" description="Charge relay system" evidence="8 9">
    <location>
        <position position="183"/>
    </location>
</feature>
<evidence type="ECO:0000256" key="9">
    <source>
        <dbReference type="PROSITE-ProRule" id="PRU01240"/>
    </source>
</evidence>
<evidence type="ECO:0000256" key="8">
    <source>
        <dbReference type="PIRSR" id="PIRSR615500-1"/>
    </source>
</evidence>
<evidence type="ECO:0000256" key="12">
    <source>
        <dbReference type="SAM" id="SignalP"/>
    </source>
</evidence>
<dbReference type="PANTHER" id="PTHR43806:SF65">
    <property type="entry name" value="SERINE PROTEASE APRX"/>
    <property type="match status" value="1"/>
</dbReference>
<feature type="signal peptide" evidence="12">
    <location>
        <begin position="1"/>
        <end position="27"/>
    </location>
</feature>
<accession>A0AB39BWV7</accession>
<evidence type="ECO:0000259" key="15">
    <source>
        <dbReference type="Pfam" id="PF05922"/>
    </source>
</evidence>
<dbReference type="AlphaFoldDB" id="A0AB39BWV7"/>
<dbReference type="PROSITE" id="PS00136">
    <property type="entry name" value="SUBTILASE_ASP"/>
    <property type="match status" value="1"/>
</dbReference>
<dbReference type="InterPro" id="IPR023827">
    <property type="entry name" value="Peptidase_S8_Asp-AS"/>
</dbReference>
<evidence type="ECO:0000256" key="2">
    <source>
        <dbReference type="ARBA" id="ARBA00022512"/>
    </source>
</evidence>
<evidence type="ECO:0000256" key="11">
    <source>
        <dbReference type="SAM" id="MobiDB-lite"/>
    </source>
</evidence>
<proteinExistence type="inferred from homology"/>
<evidence type="ECO:0000256" key="3">
    <source>
        <dbReference type="ARBA" id="ARBA00022525"/>
    </source>
</evidence>
<feature type="region of interest" description="Disordered" evidence="11">
    <location>
        <begin position="205"/>
        <end position="228"/>
    </location>
</feature>
<dbReference type="Pfam" id="PF05922">
    <property type="entry name" value="Inhibitor_I9"/>
    <property type="match status" value="1"/>
</dbReference>
<dbReference type="InterPro" id="IPR022398">
    <property type="entry name" value="Peptidase_S8_His-AS"/>
</dbReference>
<dbReference type="PROSITE" id="PS51892">
    <property type="entry name" value="SUBTILASE"/>
    <property type="match status" value="1"/>
</dbReference>